<dbReference type="SUPFAM" id="SSF53335">
    <property type="entry name" value="S-adenosyl-L-methionine-dependent methyltransferases"/>
    <property type="match status" value="1"/>
</dbReference>
<evidence type="ECO:0000313" key="3">
    <source>
        <dbReference type="Proteomes" id="UP001597058"/>
    </source>
</evidence>
<dbReference type="RefSeq" id="WP_381233897.1">
    <property type="nucleotide sequence ID" value="NZ_JBHSKH010000017.1"/>
</dbReference>
<gene>
    <name evidence="2" type="ORF">ACFQ5X_48665</name>
</gene>
<evidence type="ECO:0000259" key="1">
    <source>
        <dbReference type="Pfam" id="PF08241"/>
    </source>
</evidence>
<evidence type="ECO:0000313" key="2">
    <source>
        <dbReference type="EMBL" id="MFD1313554.1"/>
    </source>
</evidence>
<dbReference type="InterPro" id="IPR029063">
    <property type="entry name" value="SAM-dependent_MTases_sf"/>
</dbReference>
<sequence>MATGHAASPTTGLGVLAMDASPTALALARWQGSGSNLHYTQHDFVARPIPSSLRPGTFDVIMCRNTLPYLDRERFLVDAARWLTPKGQLHLTIPVTNPDSPLPPPWARGLTVEQIRSLGAGWAQRTDYPLDAGHVCIVLSGQADPPTASAPARWSG</sequence>
<dbReference type="CDD" id="cd02440">
    <property type="entry name" value="AdoMet_MTases"/>
    <property type="match status" value="1"/>
</dbReference>
<comment type="caution">
    <text evidence="2">The sequence shown here is derived from an EMBL/GenBank/DDBJ whole genome shotgun (WGS) entry which is preliminary data.</text>
</comment>
<name>A0ABW3XWA9_9ACTN</name>
<feature type="domain" description="Methyltransferase type 11" evidence="1">
    <location>
        <begin position="7"/>
        <end position="89"/>
    </location>
</feature>
<dbReference type="Proteomes" id="UP001597058">
    <property type="component" value="Unassembled WGS sequence"/>
</dbReference>
<protein>
    <submittedName>
        <fullName evidence="2">Class I SAM-dependent methyltransferase</fullName>
        <ecNumber evidence="2">2.1.1.222</ecNumber>
        <ecNumber evidence="2">2.1.1.64</ecNumber>
    </submittedName>
</protein>
<dbReference type="Pfam" id="PF08241">
    <property type="entry name" value="Methyltransf_11"/>
    <property type="match status" value="1"/>
</dbReference>
<accession>A0ABW3XWA9</accession>
<proteinExistence type="predicted"/>
<dbReference type="EC" id="2.1.1.64" evidence="2"/>
<reference evidence="3" key="1">
    <citation type="journal article" date="2019" name="Int. J. Syst. Evol. Microbiol.">
        <title>The Global Catalogue of Microorganisms (GCM) 10K type strain sequencing project: providing services to taxonomists for standard genome sequencing and annotation.</title>
        <authorList>
            <consortium name="The Broad Institute Genomics Platform"/>
            <consortium name="The Broad Institute Genome Sequencing Center for Infectious Disease"/>
            <person name="Wu L."/>
            <person name="Ma J."/>
        </authorList>
    </citation>
    <scope>NUCLEOTIDE SEQUENCE [LARGE SCALE GENOMIC DNA]</scope>
    <source>
        <strain evidence="3">CGMCC 4.7020</strain>
    </source>
</reference>
<keyword evidence="3" id="KW-1185">Reference proteome</keyword>
<organism evidence="2 3">
    <name type="scientific">Streptomyces kaempferi</name>
    <dbReference type="NCBI Taxonomy" id="333725"/>
    <lineage>
        <taxon>Bacteria</taxon>
        <taxon>Bacillati</taxon>
        <taxon>Actinomycetota</taxon>
        <taxon>Actinomycetes</taxon>
        <taxon>Kitasatosporales</taxon>
        <taxon>Streptomycetaceae</taxon>
        <taxon>Streptomyces</taxon>
    </lineage>
</organism>
<dbReference type="EC" id="2.1.1.222" evidence="2"/>
<dbReference type="EMBL" id="JBHTMM010000215">
    <property type="protein sequence ID" value="MFD1313554.1"/>
    <property type="molecule type" value="Genomic_DNA"/>
</dbReference>
<dbReference type="InterPro" id="IPR013216">
    <property type="entry name" value="Methyltransf_11"/>
</dbReference>
<dbReference type="GO" id="GO:0061542">
    <property type="term" value="F:3-demethylubiquinol 3-O-methyltransferase activity"/>
    <property type="evidence" value="ECO:0007669"/>
    <property type="project" value="UniProtKB-EC"/>
</dbReference>
<dbReference type="Gene3D" id="3.40.50.150">
    <property type="entry name" value="Vaccinia Virus protein VP39"/>
    <property type="match status" value="1"/>
</dbReference>
<keyword evidence="2" id="KW-0489">Methyltransferase</keyword>
<dbReference type="GO" id="GO:0032259">
    <property type="term" value="P:methylation"/>
    <property type="evidence" value="ECO:0007669"/>
    <property type="project" value="UniProtKB-KW"/>
</dbReference>
<keyword evidence="2" id="KW-0808">Transferase</keyword>
<dbReference type="GO" id="GO:0102208">
    <property type="term" value="F:2-polyprenyl-6-hydroxyphenol methylase activity"/>
    <property type="evidence" value="ECO:0007669"/>
    <property type="project" value="UniProtKB-EC"/>
</dbReference>